<gene>
    <name evidence="2" type="ORF">OS493_030907</name>
</gene>
<evidence type="ECO:0000313" key="2">
    <source>
        <dbReference type="EMBL" id="KAJ7389522.1"/>
    </source>
</evidence>
<accession>A0A9W9ZXG2</accession>
<proteinExistence type="predicted"/>
<dbReference type="EMBL" id="MU825430">
    <property type="protein sequence ID" value="KAJ7389522.1"/>
    <property type="molecule type" value="Genomic_DNA"/>
</dbReference>
<reference evidence="2" key="1">
    <citation type="submission" date="2023-01" db="EMBL/GenBank/DDBJ databases">
        <title>Genome assembly of the deep-sea coral Lophelia pertusa.</title>
        <authorList>
            <person name="Herrera S."/>
            <person name="Cordes E."/>
        </authorList>
    </citation>
    <scope>NUCLEOTIDE SEQUENCE</scope>
    <source>
        <strain evidence="2">USNM1676648</strain>
        <tissue evidence="2">Polyp</tissue>
    </source>
</reference>
<dbReference type="OrthoDB" id="5966127at2759"/>
<feature type="compositionally biased region" description="Basic and acidic residues" evidence="1">
    <location>
        <begin position="287"/>
        <end position="296"/>
    </location>
</feature>
<feature type="compositionally biased region" description="Basic and acidic residues" evidence="1">
    <location>
        <begin position="306"/>
        <end position="315"/>
    </location>
</feature>
<feature type="compositionally biased region" description="Polar residues" evidence="1">
    <location>
        <begin position="93"/>
        <end position="105"/>
    </location>
</feature>
<name>A0A9W9ZXG2_9CNID</name>
<keyword evidence="3" id="KW-1185">Reference proteome</keyword>
<dbReference type="Proteomes" id="UP001163046">
    <property type="component" value="Unassembled WGS sequence"/>
</dbReference>
<organism evidence="2 3">
    <name type="scientific">Desmophyllum pertusum</name>
    <dbReference type="NCBI Taxonomy" id="174260"/>
    <lineage>
        <taxon>Eukaryota</taxon>
        <taxon>Metazoa</taxon>
        <taxon>Cnidaria</taxon>
        <taxon>Anthozoa</taxon>
        <taxon>Hexacorallia</taxon>
        <taxon>Scleractinia</taxon>
        <taxon>Caryophylliina</taxon>
        <taxon>Caryophylliidae</taxon>
        <taxon>Desmophyllum</taxon>
    </lineage>
</organism>
<feature type="region of interest" description="Disordered" evidence="1">
    <location>
        <begin position="255"/>
        <end position="411"/>
    </location>
</feature>
<evidence type="ECO:0000313" key="3">
    <source>
        <dbReference type="Proteomes" id="UP001163046"/>
    </source>
</evidence>
<protein>
    <submittedName>
        <fullName evidence="2">Uncharacterized protein</fullName>
    </submittedName>
</protein>
<feature type="region of interest" description="Disordered" evidence="1">
    <location>
        <begin position="72"/>
        <end position="106"/>
    </location>
</feature>
<dbReference type="AlphaFoldDB" id="A0A9W9ZXG2"/>
<evidence type="ECO:0000256" key="1">
    <source>
        <dbReference type="SAM" id="MobiDB-lite"/>
    </source>
</evidence>
<feature type="compositionally biased region" description="Low complexity" evidence="1">
    <location>
        <begin position="383"/>
        <end position="404"/>
    </location>
</feature>
<feature type="compositionally biased region" description="Basic and acidic residues" evidence="1">
    <location>
        <begin position="255"/>
        <end position="264"/>
    </location>
</feature>
<comment type="caution">
    <text evidence="2">The sequence shown here is derived from an EMBL/GenBank/DDBJ whole genome shotgun (WGS) entry which is preliminary data.</text>
</comment>
<sequence length="439" mass="49530">MSQNRRTVSKMEFNKRVRDLVSRDSNRLRQTFQRFDKECASRLAEIQSMQEKVRHSMRNLTQEKMQARAEFGNFHRGARRESETERGNVYPDQHQQGSSPDTKASSIDERMKLNNKTSLPGIHFNRSEHLGIPNRAGQARRRRYSLPHPPTFLPGSPKESRALPIHTSYPRTSMASSLSKEAFVKPGSPSESSLMLNLSSSPKESLHGMHLLWPENAGHRKNDYRLSISELPISSSRADPMSSVRIKLSPQLDRKGHTIVSKDDSVEDDQGIGAEPVKDETSEDEKSENCDKDGKNPRGSHTSLSRQHEQAENRSLDVTIETGTMETEPRRVTDSNNAKSGVHHPERLSPIPPKTLLKRTRSSSLPCDPHLMKNLKPRDSHRSGVSRASRSANRATSATKRASSPAVPVPTILKDKESASRAFEELRHCRYLRTTDIED</sequence>